<dbReference type="InterPro" id="IPR040026">
    <property type="entry name" value="FliD"/>
</dbReference>
<evidence type="ECO:0000256" key="3">
    <source>
        <dbReference type="ARBA" id="ARBA00023054"/>
    </source>
</evidence>
<dbReference type="InterPro" id="IPR003481">
    <property type="entry name" value="FliD_N"/>
</dbReference>
<evidence type="ECO:0000256" key="1">
    <source>
        <dbReference type="ARBA" id="ARBA00009764"/>
    </source>
</evidence>
<comment type="caution">
    <text evidence="8">The sequence shown here is derived from an EMBL/GenBank/DDBJ whole genome shotgun (WGS) entry which is preliminary data.</text>
</comment>
<reference evidence="9" key="1">
    <citation type="journal article" date="2019" name="Int. J. Syst. Evol. Microbiol.">
        <title>The Global Catalogue of Microorganisms (GCM) 10K type strain sequencing project: providing services to taxonomists for standard genome sequencing and annotation.</title>
        <authorList>
            <consortium name="The Broad Institute Genomics Platform"/>
            <consortium name="The Broad Institute Genome Sequencing Center for Infectious Disease"/>
            <person name="Wu L."/>
            <person name="Ma J."/>
        </authorList>
    </citation>
    <scope>NUCLEOTIDE SEQUENCE [LARGE SCALE GENOMIC DNA]</scope>
    <source>
        <strain evidence="9">CGMCC 1.13574</strain>
    </source>
</reference>
<dbReference type="PANTHER" id="PTHR30288:SF0">
    <property type="entry name" value="FLAGELLAR HOOK-ASSOCIATED PROTEIN 2"/>
    <property type="match status" value="1"/>
</dbReference>
<keyword evidence="4 5" id="KW-0975">Bacterial flagellum</keyword>
<feature type="domain" description="Flagellar hook-associated protein 2 N-terminal" evidence="6">
    <location>
        <begin position="14"/>
        <end position="111"/>
    </location>
</feature>
<feature type="domain" description="Flagellar hook-associated protein 2 C-terminal" evidence="7">
    <location>
        <begin position="237"/>
        <end position="494"/>
    </location>
</feature>
<feature type="coiled-coil region" evidence="5">
    <location>
        <begin position="451"/>
        <end position="482"/>
    </location>
</feature>
<sequence>MSITGLGGLGGLVSGMDSKTMIEKLMMIEAQPLVSMKTQQKKVELRKGLLQEINSALLKLKTKVEALADAQKVMAKKVTSSDDKVAIGTAFKADQVIEGSYDLKVEQLATAWTAKSANITSFANPTTKELGWSGTFKVQYTNGTKTQVSRDITIEATDRLTDIAAKINASLEDSQTAGSMKVKATVVDNTLIMTSGETGAGSSVQILNDTAGIFGPGKLGLTDGDATAASFTSATVGKNSKFTVNGIDIERSKNSGLNDVIQGLEITLLQEGKSVNLKVEPDYEASEKVIQEFIDAYNSTMELLTTRMNEKTEKDAKSDTMLSKGLLRGDPALSSIQSALRDITGKAFSGSEMFKTLNSIGIRVDKSDNGVSGKLYIDTTKLREALSRNPNEVMKVFYVDGNANGKLDVDDNKAANGLAGMMFNKLFTLTDTTKVLHGTKSAPKGLLPSRMELMDGQVKEFNNRMESFNRRLEMRRKTLEAQFTSMEMMMQQSNSAGTFMMARMNSTY</sequence>
<comment type="subcellular location">
    <subcellularLocation>
        <location evidence="5">Secreted</location>
    </subcellularLocation>
    <subcellularLocation>
        <location evidence="5">Bacterial flagellum</location>
    </subcellularLocation>
</comment>
<organism evidence="8 9">
    <name type="scientific">Tumebacillus lipolyticus</name>
    <dbReference type="NCBI Taxonomy" id="1280370"/>
    <lineage>
        <taxon>Bacteria</taxon>
        <taxon>Bacillati</taxon>
        <taxon>Bacillota</taxon>
        <taxon>Bacilli</taxon>
        <taxon>Bacillales</taxon>
        <taxon>Alicyclobacillaceae</taxon>
        <taxon>Tumebacillus</taxon>
    </lineage>
</organism>
<evidence type="ECO:0000313" key="8">
    <source>
        <dbReference type="EMBL" id="MFD2170100.1"/>
    </source>
</evidence>
<comment type="function">
    <text evidence="5">Required for morphogenesis and for the elongation of the flagellar filament by facilitating polymerization of the flagellin monomers at the tip of growing filament. Forms a capping structure, which prevents flagellin subunits (transported through the central channel of the flagellum) from leaking out without polymerization at the distal end.</text>
</comment>
<keyword evidence="8" id="KW-0966">Cell projection</keyword>
<keyword evidence="8" id="KW-0282">Flagellum</keyword>
<dbReference type="EMBL" id="JBHUIO010000005">
    <property type="protein sequence ID" value="MFD2170100.1"/>
    <property type="molecule type" value="Genomic_DNA"/>
</dbReference>
<dbReference type="RefSeq" id="WP_386045765.1">
    <property type="nucleotide sequence ID" value="NZ_JBHUIO010000005.1"/>
</dbReference>
<evidence type="ECO:0000259" key="6">
    <source>
        <dbReference type="Pfam" id="PF02465"/>
    </source>
</evidence>
<keyword evidence="9" id="KW-1185">Reference proteome</keyword>
<dbReference type="SUPFAM" id="SSF64518">
    <property type="entry name" value="Phase 1 flagellin"/>
    <property type="match status" value="1"/>
</dbReference>
<evidence type="ECO:0000259" key="7">
    <source>
        <dbReference type="Pfam" id="PF07195"/>
    </source>
</evidence>
<dbReference type="Proteomes" id="UP001597343">
    <property type="component" value="Unassembled WGS sequence"/>
</dbReference>
<gene>
    <name evidence="8" type="primary">fliD</name>
    <name evidence="8" type="ORF">ACFSOY_08840</name>
</gene>
<dbReference type="Pfam" id="PF07195">
    <property type="entry name" value="FliD_C"/>
    <property type="match status" value="1"/>
</dbReference>
<evidence type="ECO:0000313" key="9">
    <source>
        <dbReference type="Proteomes" id="UP001597343"/>
    </source>
</evidence>
<comment type="similarity">
    <text evidence="1 5">Belongs to the FliD family.</text>
</comment>
<evidence type="ECO:0000256" key="2">
    <source>
        <dbReference type="ARBA" id="ARBA00011255"/>
    </source>
</evidence>
<name>A0ABW4ZWX4_9BACL</name>
<dbReference type="PANTHER" id="PTHR30288">
    <property type="entry name" value="FLAGELLAR CAP/ASSEMBLY PROTEIN FLID"/>
    <property type="match status" value="1"/>
</dbReference>
<keyword evidence="3 5" id="KW-0175">Coiled coil</keyword>
<keyword evidence="5" id="KW-0964">Secreted</keyword>
<comment type="subunit">
    <text evidence="2 5">Homopentamer.</text>
</comment>
<dbReference type="Pfam" id="PF02465">
    <property type="entry name" value="FliD_N"/>
    <property type="match status" value="1"/>
</dbReference>
<keyword evidence="8" id="KW-0969">Cilium</keyword>
<proteinExistence type="inferred from homology"/>
<protein>
    <recommendedName>
        <fullName evidence="5">Flagellar hook-associated protein 2</fullName>
        <shortName evidence="5">HAP2</shortName>
    </recommendedName>
    <alternativeName>
        <fullName evidence="5">Flagellar cap protein</fullName>
    </alternativeName>
</protein>
<evidence type="ECO:0000256" key="4">
    <source>
        <dbReference type="ARBA" id="ARBA00023143"/>
    </source>
</evidence>
<dbReference type="InterPro" id="IPR010809">
    <property type="entry name" value="FliD_C"/>
</dbReference>
<accession>A0ABW4ZWX4</accession>
<evidence type="ECO:0000256" key="5">
    <source>
        <dbReference type="RuleBase" id="RU362066"/>
    </source>
</evidence>